<sequence length="431" mass="46933">MNSRIILQNVVLLIMLMFSIQCKMPALNNPRDPLSNDYGKNLILSELVRYWLRDKIAPDSLIILGDKSIPPYNETGFRIYRIGEDGPTGEIDYSGIKPSNLSAFPGCQPIRVTVPPGSRDIITFTGSSTNRIAVHRYSNEHNLSLIEDKPGIGIPSHMAVTADGATAYVSNGASNPNSINRYSRNTLSGSLNLSNGSNYPFSVGCSPVSLRTSSRDNIVFTATTSYLPLGIDVYKNTGPESGVFASGSPYDPGTNPSSHNNLCLIESERLLYMTSGDATYPIYGFRYDENGTMSVLPSSPFAPDTGTLGPASIDNYSTSMALDPKGKYIAYMYSLAGIFYLRLLSIDITTGNITTTDQKYSVGNAPKHLEWDGSGKFLYLVSDTGGTTNNFQLEYFKFSNDGKLTKGPNLIISSMGGSFNISHIKSLPIYY</sequence>
<organism evidence="1 2">
    <name type="scientific">Leptospira bouyouniensis</name>
    <dbReference type="NCBI Taxonomy" id="2484911"/>
    <lineage>
        <taxon>Bacteria</taxon>
        <taxon>Pseudomonadati</taxon>
        <taxon>Spirochaetota</taxon>
        <taxon>Spirochaetia</taxon>
        <taxon>Leptospirales</taxon>
        <taxon>Leptospiraceae</taxon>
        <taxon>Leptospira</taxon>
    </lineage>
</organism>
<evidence type="ECO:0008006" key="3">
    <source>
        <dbReference type="Google" id="ProtNLM"/>
    </source>
</evidence>
<protein>
    <recommendedName>
        <fullName evidence="3">Lactonase</fullName>
    </recommendedName>
</protein>
<dbReference type="RefSeq" id="WP_135771177.1">
    <property type="nucleotide sequence ID" value="NZ_RQFT01000010.1"/>
</dbReference>
<dbReference type="InterPro" id="IPR011044">
    <property type="entry name" value="Quino_amine_DH_bsu"/>
</dbReference>
<evidence type="ECO:0000313" key="2">
    <source>
        <dbReference type="Proteomes" id="UP000297641"/>
    </source>
</evidence>
<name>A0A7I0IN12_9LEPT</name>
<evidence type="ECO:0000313" key="1">
    <source>
        <dbReference type="EMBL" id="TGL04711.1"/>
    </source>
</evidence>
<comment type="caution">
    <text evidence="1">The sequence shown here is derived from an EMBL/GenBank/DDBJ whole genome shotgun (WGS) entry which is preliminary data.</text>
</comment>
<dbReference type="Proteomes" id="UP000297641">
    <property type="component" value="Unassembled WGS sequence"/>
</dbReference>
<dbReference type="EMBL" id="RQFT01000010">
    <property type="protein sequence ID" value="TGL04711.1"/>
    <property type="molecule type" value="Genomic_DNA"/>
</dbReference>
<dbReference type="SUPFAM" id="SSF50969">
    <property type="entry name" value="YVTN repeat-like/Quinoprotein amine dehydrogenase"/>
    <property type="match status" value="1"/>
</dbReference>
<dbReference type="InterPro" id="IPR015943">
    <property type="entry name" value="WD40/YVTN_repeat-like_dom_sf"/>
</dbReference>
<gene>
    <name evidence="1" type="ORF">EHQ43_10460</name>
</gene>
<reference evidence="1 2" key="1">
    <citation type="journal article" date="2019" name="PLoS Negl. Trop. Dis.">
        <title>Revisiting the worldwide diversity of Leptospira species in the environment.</title>
        <authorList>
            <person name="Vincent A.T."/>
            <person name="Schiettekatte O."/>
            <person name="Bourhy P."/>
            <person name="Veyrier F.J."/>
            <person name="Picardeau M."/>
        </authorList>
    </citation>
    <scope>NUCLEOTIDE SEQUENCE [LARGE SCALE GENOMIC DNA]</scope>
    <source>
        <strain evidence="1 2">201800273</strain>
    </source>
</reference>
<dbReference type="Gene3D" id="2.130.10.10">
    <property type="entry name" value="YVTN repeat-like/Quinoprotein amine dehydrogenase"/>
    <property type="match status" value="1"/>
</dbReference>
<dbReference type="AlphaFoldDB" id="A0A7I0IN12"/>
<accession>A0A7I0IN12</accession>
<proteinExistence type="predicted"/>